<dbReference type="PANTHER" id="PTHR42643:SF38">
    <property type="entry name" value="IONOTROPIC RECEPTOR 100A"/>
    <property type="match status" value="1"/>
</dbReference>
<dbReference type="Gene3D" id="1.10.287.70">
    <property type="match status" value="1"/>
</dbReference>
<evidence type="ECO:0000313" key="9">
    <source>
        <dbReference type="Proteomes" id="UP000694867"/>
    </source>
</evidence>
<dbReference type="Gene3D" id="3.40.190.10">
    <property type="entry name" value="Periplasmic binding protein-like II"/>
    <property type="match status" value="1"/>
</dbReference>
<feature type="transmembrane region" description="Helical" evidence="8">
    <location>
        <begin position="194"/>
        <end position="214"/>
    </location>
</feature>
<evidence type="ECO:0000256" key="2">
    <source>
        <dbReference type="ARBA" id="ARBA00022475"/>
    </source>
</evidence>
<evidence type="ECO:0000256" key="4">
    <source>
        <dbReference type="ARBA" id="ARBA00022989"/>
    </source>
</evidence>
<reference evidence="10" key="1">
    <citation type="submission" date="2025-08" db="UniProtKB">
        <authorList>
            <consortium name="RefSeq"/>
        </authorList>
    </citation>
    <scope>IDENTIFICATION</scope>
</reference>
<evidence type="ECO:0000256" key="5">
    <source>
        <dbReference type="ARBA" id="ARBA00023136"/>
    </source>
</evidence>
<evidence type="ECO:0000256" key="7">
    <source>
        <dbReference type="ARBA" id="ARBA00023180"/>
    </source>
</evidence>
<keyword evidence="6" id="KW-0675">Receptor</keyword>
<evidence type="ECO:0000256" key="6">
    <source>
        <dbReference type="ARBA" id="ARBA00023170"/>
    </source>
</evidence>
<keyword evidence="2" id="KW-1003">Cell membrane</keyword>
<sequence>MPQFQGTIRVVFMEFHPYVMRYTGANGETRLHGLMAGLFTNITASLNLSYIASTGEDGECGMPLPNETFNGGFLMLQQNKSDLGLGPFVSEEQPFRHFAVMPALHFTRVAVLSGMETAFVTEVANFMMTIDLYVWALLLVCPLILSSLMSFRDSFRARIDHRKETVFSSYLLKLVECLLQESCSLPHRDFFHRLLFAPWILGAFIVMQTFAGLLKANTAVKSPTSRIDSLEDLIADERVSIYYPRNMIIDTILHSIPGERGRKFNEVLNKRGRGVTAAELYAESVRLETVHRKAVIVSDQASLTGCVGHWCTTTPEFYYFAGEFISFLHGTWYTRKDMNSTWREAIKMK</sequence>
<proteinExistence type="predicted"/>
<keyword evidence="4 8" id="KW-1133">Transmembrane helix</keyword>
<organism evidence="9 10">
    <name type="scientific">Galendromus occidentalis</name>
    <name type="common">western predatory mite</name>
    <dbReference type="NCBI Taxonomy" id="34638"/>
    <lineage>
        <taxon>Eukaryota</taxon>
        <taxon>Metazoa</taxon>
        <taxon>Ecdysozoa</taxon>
        <taxon>Arthropoda</taxon>
        <taxon>Chelicerata</taxon>
        <taxon>Arachnida</taxon>
        <taxon>Acari</taxon>
        <taxon>Parasitiformes</taxon>
        <taxon>Mesostigmata</taxon>
        <taxon>Gamasina</taxon>
        <taxon>Phytoseioidea</taxon>
        <taxon>Phytoseiidae</taxon>
        <taxon>Typhlodrominae</taxon>
        <taxon>Galendromus</taxon>
    </lineage>
</organism>
<gene>
    <name evidence="10" type="primary">LOC100905362</name>
</gene>
<protein>
    <submittedName>
        <fullName evidence="10">Uncharacterized protein LOC100905362</fullName>
    </submittedName>
</protein>
<dbReference type="SUPFAM" id="SSF53850">
    <property type="entry name" value="Periplasmic binding protein-like II"/>
    <property type="match status" value="1"/>
</dbReference>
<name>A0AAJ6QMH5_9ACAR</name>
<dbReference type="AlphaFoldDB" id="A0AAJ6QMH5"/>
<evidence type="ECO:0000256" key="8">
    <source>
        <dbReference type="SAM" id="Phobius"/>
    </source>
</evidence>
<evidence type="ECO:0000256" key="1">
    <source>
        <dbReference type="ARBA" id="ARBA00004651"/>
    </source>
</evidence>
<dbReference type="PANTHER" id="PTHR42643">
    <property type="entry name" value="IONOTROPIC RECEPTOR 20A-RELATED"/>
    <property type="match status" value="1"/>
</dbReference>
<dbReference type="InterPro" id="IPR052192">
    <property type="entry name" value="Insect_Ionotropic_Sensory_Rcpt"/>
</dbReference>
<keyword evidence="9" id="KW-1185">Reference proteome</keyword>
<feature type="transmembrane region" description="Helical" evidence="8">
    <location>
        <begin position="132"/>
        <end position="151"/>
    </location>
</feature>
<dbReference type="GO" id="GO:0005886">
    <property type="term" value="C:plasma membrane"/>
    <property type="evidence" value="ECO:0007669"/>
    <property type="project" value="UniProtKB-SubCell"/>
</dbReference>
<accession>A0AAJ6QMH5</accession>
<dbReference type="GeneID" id="100905362"/>
<evidence type="ECO:0000313" key="10">
    <source>
        <dbReference type="RefSeq" id="XP_003737676.1"/>
    </source>
</evidence>
<keyword evidence="7" id="KW-0325">Glycoprotein</keyword>
<comment type="subcellular location">
    <subcellularLocation>
        <location evidence="1">Cell membrane</location>
        <topology evidence="1">Multi-pass membrane protein</topology>
    </subcellularLocation>
</comment>
<keyword evidence="5 8" id="KW-0472">Membrane</keyword>
<keyword evidence="3 8" id="KW-0812">Transmembrane</keyword>
<dbReference type="RefSeq" id="XP_003737676.1">
    <property type="nucleotide sequence ID" value="XM_003737628.1"/>
</dbReference>
<evidence type="ECO:0000256" key="3">
    <source>
        <dbReference type="ARBA" id="ARBA00022692"/>
    </source>
</evidence>
<dbReference type="Proteomes" id="UP000694867">
    <property type="component" value="Unplaced"/>
</dbReference>
<dbReference type="KEGG" id="goe:100905362"/>